<evidence type="ECO:0000313" key="1">
    <source>
        <dbReference type="EMBL" id="WGO83182.1"/>
    </source>
</evidence>
<reference evidence="1 2" key="1">
    <citation type="submission" date="2023-04" db="EMBL/GenBank/DDBJ databases">
        <title>Genome dynamics across the evolutionary transition to endosymbiosis.</title>
        <authorList>
            <person name="Siozios S."/>
            <person name="Nadal-Jimenez P."/>
            <person name="Azagi T."/>
            <person name="Sprong H."/>
            <person name="Frost C.L."/>
            <person name="Parratt S.R."/>
            <person name="Taylor G."/>
            <person name="Brettell L."/>
            <person name="Lew K.C."/>
            <person name="Croft L."/>
            <person name="King K.C."/>
            <person name="Brockhurst M.A."/>
            <person name="Hypsa V."/>
            <person name="Novakova E."/>
            <person name="Darby A.C."/>
            <person name="Hurst G.D.D."/>
        </authorList>
    </citation>
    <scope>NUCLEOTIDE SEQUENCE [LARGE SCALE GENOMIC DNA]</scope>
    <source>
        <strain evidence="2">aApi_AU</strain>
    </source>
</reference>
<evidence type="ECO:0000313" key="2">
    <source>
        <dbReference type="Proteomes" id="UP001231859"/>
    </source>
</evidence>
<accession>A0ABY8P1V1</accession>
<dbReference type="EMBL" id="CP123759">
    <property type="protein sequence ID" value="WGO83182.1"/>
    <property type="molecule type" value="Genomic_DNA"/>
</dbReference>
<dbReference type="RefSeq" id="WP_280937837.1">
    <property type="nucleotide sequence ID" value="NZ_CP123759.1"/>
</dbReference>
<keyword evidence="2" id="KW-1185">Reference proteome</keyword>
<sequence>MNTLFLLMAEYESSQVPLSIVAEKFLNLTAAYADKKASLGELPFPTYRDVSQKAPRMVDIRDLAEWIDKQREQAKKELDQINKI</sequence>
<dbReference type="InterPro" id="IPR020518">
    <property type="entry name" value="Tscrpt_reg_PrtN"/>
</dbReference>
<dbReference type="Pfam" id="PF11112">
    <property type="entry name" value="PyocinActivator"/>
    <property type="match status" value="1"/>
</dbReference>
<organism evidence="1 2">
    <name type="scientific">Arsenophonus apicola</name>
    <dbReference type="NCBI Taxonomy" id="2879119"/>
    <lineage>
        <taxon>Bacteria</taxon>
        <taxon>Pseudomonadati</taxon>
        <taxon>Pseudomonadota</taxon>
        <taxon>Gammaproteobacteria</taxon>
        <taxon>Enterobacterales</taxon>
        <taxon>Morganellaceae</taxon>
        <taxon>Arsenophonus</taxon>
    </lineage>
</organism>
<gene>
    <name evidence="1" type="ORF">QG404_12685</name>
</gene>
<dbReference type="Proteomes" id="UP001231859">
    <property type="component" value="Chromosome"/>
</dbReference>
<proteinExistence type="predicted"/>
<protein>
    <submittedName>
        <fullName evidence="1">Pyocin activator PrtN family protein</fullName>
    </submittedName>
</protein>
<name>A0ABY8P1V1_9GAMM</name>